<evidence type="ECO:0000313" key="2">
    <source>
        <dbReference type="WBParaSite" id="RSKR_0000483050.1"/>
    </source>
</evidence>
<accession>A0AC35TVZ2</accession>
<reference evidence="2" key="1">
    <citation type="submission" date="2016-11" db="UniProtKB">
        <authorList>
            <consortium name="WormBaseParasite"/>
        </authorList>
    </citation>
    <scope>IDENTIFICATION</scope>
    <source>
        <strain evidence="2">KR3021</strain>
    </source>
</reference>
<dbReference type="Proteomes" id="UP000095286">
    <property type="component" value="Unplaced"/>
</dbReference>
<proteinExistence type="predicted"/>
<evidence type="ECO:0000313" key="1">
    <source>
        <dbReference type="Proteomes" id="UP000095286"/>
    </source>
</evidence>
<dbReference type="WBParaSite" id="RSKR_0000483050.1">
    <property type="protein sequence ID" value="RSKR_0000483050.1"/>
    <property type="gene ID" value="RSKR_0000483050"/>
</dbReference>
<sequence length="182" mass="19948">MNFLCMFLFLFISSIYCDDFTDQSIQESRAAGGDREIEPFAIGVPITTNIAIVSDTDAEIFAFFISIVDGKVNPVLKDGGLNFVGAAEANTLMQTIVSTKDYSFPSVDLYTFQESFKIISPPAESINFSLAQQVIENNMQLVQQIISTHNANDLKNPNSNADDSFFDLMTNVSGALVFPSLS</sequence>
<organism evidence="1 2">
    <name type="scientific">Rhabditophanes sp. KR3021</name>
    <dbReference type="NCBI Taxonomy" id="114890"/>
    <lineage>
        <taxon>Eukaryota</taxon>
        <taxon>Metazoa</taxon>
        <taxon>Ecdysozoa</taxon>
        <taxon>Nematoda</taxon>
        <taxon>Chromadorea</taxon>
        <taxon>Rhabditida</taxon>
        <taxon>Tylenchina</taxon>
        <taxon>Panagrolaimomorpha</taxon>
        <taxon>Strongyloidoidea</taxon>
        <taxon>Alloionematidae</taxon>
        <taxon>Rhabditophanes</taxon>
    </lineage>
</organism>
<name>A0AC35TVZ2_9BILA</name>
<protein>
    <submittedName>
        <fullName evidence="2">SERPIN domain-containing protein</fullName>
    </submittedName>
</protein>